<sequence>MPALKYPTTSSYSKAGVCSLVLLAASLAGCGRDPFACVPVSGQVTLDGQPLATARVIFSPQGDGKSAIVGPISYCITDENGNYQLATPHGKQGAVIGTHSVSICGEVRDEANPELVLVKEYLPARYWRGKELTFDVPDYGTDEAHFALTSDKKK</sequence>
<reference evidence="1" key="1">
    <citation type="submission" date="2021-11" db="EMBL/GenBank/DDBJ databases">
        <title>Genome sequence.</title>
        <authorList>
            <person name="Sun Q."/>
        </authorList>
    </citation>
    <scope>NUCLEOTIDE SEQUENCE</scope>
    <source>
        <strain evidence="1">JC732</strain>
    </source>
</reference>
<dbReference type="EMBL" id="JAJKFT010000002">
    <property type="protein sequence ID" value="MCC9627018.1"/>
    <property type="molecule type" value="Genomic_DNA"/>
</dbReference>
<proteinExistence type="predicted"/>
<dbReference type="Proteomes" id="UP001139103">
    <property type="component" value="Unassembled WGS sequence"/>
</dbReference>
<dbReference type="RefSeq" id="WP_230214675.1">
    <property type="nucleotide sequence ID" value="NZ_JAJKFT010000002.1"/>
</dbReference>
<protein>
    <submittedName>
        <fullName evidence="1">DUF4198 domain-containing protein</fullName>
    </submittedName>
</protein>
<keyword evidence="2" id="KW-1185">Reference proteome</keyword>
<dbReference type="SUPFAM" id="SSF49464">
    <property type="entry name" value="Carboxypeptidase regulatory domain-like"/>
    <property type="match status" value="1"/>
</dbReference>
<dbReference type="InterPro" id="IPR008969">
    <property type="entry name" value="CarboxyPept-like_regulatory"/>
</dbReference>
<dbReference type="AlphaFoldDB" id="A0A9X1MH62"/>
<name>A0A9X1MH62_9BACT</name>
<gene>
    <name evidence="1" type="ORF">LOC68_01235</name>
</gene>
<organism evidence="1 2">
    <name type="scientific">Blastopirellula sediminis</name>
    <dbReference type="NCBI Taxonomy" id="2894196"/>
    <lineage>
        <taxon>Bacteria</taxon>
        <taxon>Pseudomonadati</taxon>
        <taxon>Planctomycetota</taxon>
        <taxon>Planctomycetia</taxon>
        <taxon>Pirellulales</taxon>
        <taxon>Pirellulaceae</taxon>
        <taxon>Blastopirellula</taxon>
    </lineage>
</organism>
<dbReference type="PROSITE" id="PS51257">
    <property type="entry name" value="PROKAR_LIPOPROTEIN"/>
    <property type="match status" value="1"/>
</dbReference>
<evidence type="ECO:0000313" key="2">
    <source>
        <dbReference type="Proteomes" id="UP001139103"/>
    </source>
</evidence>
<comment type="caution">
    <text evidence="1">The sequence shown here is derived from an EMBL/GenBank/DDBJ whole genome shotgun (WGS) entry which is preliminary data.</text>
</comment>
<evidence type="ECO:0000313" key="1">
    <source>
        <dbReference type="EMBL" id="MCC9627018.1"/>
    </source>
</evidence>
<accession>A0A9X1MH62</accession>